<evidence type="ECO:0000313" key="2">
    <source>
        <dbReference type="Proteomes" id="UP000289691"/>
    </source>
</evidence>
<proteinExistence type="predicted"/>
<dbReference type="Proteomes" id="UP000289691">
    <property type="component" value="Unassembled WGS sequence"/>
</dbReference>
<reference evidence="1 2" key="1">
    <citation type="submission" date="2019-01" db="EMBL/GenBank/DDBJ databases">
        <title>Halorientalis sp. F13-25 a new haloarchaeum isolated from hypersaline water.</title>
        <authorList>
            <person name="Ana D.-V."/>
            <person name="Cristina S.-P."/>
            <person name="Antonio V."/>
        </authorList>
    </citation>
    <scope>NUCLEOTIDE SEQUENCE [LARGE SCALE GENOMIC DNA]</scope>
    <source>
        <strain evidence="1 2">F13-25</strain>
    </source>
</reference>
<dbReference type="EMBL" id="RDFA01000005">
    <property type="protein sequence ID" value="RXK48021.1"/>
    <property type="molecule type" value="Genomic_DNA"/>
</dbReference>
<evidence type="ECO:0000313" key="1">
    <source>
        <dbReference type="EMBL" id="RXK48021.1"/>
    </source>
</evidence>
<dbReference type="AlphaFoldDB" id="A0A498L2M5"/>
<gene>
    <name evidence="1" type="ORF">EAF64_15445</name>
</gene>
<accession>A0A498L2M5</accession>
<name>A0A498L2M5_9EURY</name>
<organism evidence="1 2">
    <name type="scientific">Halorientalis pallida</name>
    <dbReference type="NCBI Taxonomy" id="2479928"/>
    <lineage>
        <taxon>Archaea</taxon>
        <taxon>Methanobacteriati</taxon>
        <taxon>Methanobacteriota</taxon>
        <taxon>Stenosarchaea group</taxon>
        <taxon>Halobacteria</taxon>
        <taxon>Halobacteriales</taxon>
        <taxon>Haloarculaceae</taxon>
        <taxon>Halorientalis</taxon>
    </lineage>
</organism>
<protein>
    <submittedName>
        <fullName evidence="1">Uncharacterized protein</fullName>
    </submittedName>
</protein>
<sequence length="78" mass="8923">MIDPVALVVLKNNAVVTTPNGDTEAEQVAVHEFSRADARNLRVRTDEGDVYIRRVDIDHVVDLRTDEYRPRQLGFFLN</sequence>
<comment type="caution">
    <text evidence="1">The sequence shown here is derived from an EMBL/GenBank/DDBJ whole genome shotgun (WGS) entry which is preliminary data.</text>
</comment>
<dbReference type="RefSeq" id="WP_129069874.1">
    <property type="nucleotide sequence ID" value="NZ_RDFA01000005.1"/>
</dbReference>
<keyword evidence="2" id="KW-1185">Reference proteome</keyword>
<dbReference type="OrthoDB" id="376406at2157"/>